<dbReference type="SUPFAM" id="SSF55136">
    <property type="entry name" value="Probable bacterial effector-binding domain"/>
    <property type="match status" value="1"/>
</dbReference>
<accession>A0ABY5L6G6</accession>
<dbReference type="PANTHER" id="PTHR11220:SF1">
    <property type="entry name" value="HEME-BINDING PROTEIN 2"/>
    <property type="match status" value="1"/>
</dbReference>
<proteinExistence type="predicted"/>
<dbReference type="RefSeq" id="WP_256504995.1">
    <property type="nucleotide sequence ID" value="NZ_CP101740.1"/>
</dbReference>
<protein>
    <submittedName>
        <fullName evidence="1">Heme-binding protein</fullName>
    </submittedName>
</protein>
<dbReference type="PANTHER" id="PTHR11220">
    <property type="entry name" value="HEME-BINDING PROTEIN-RELATED"/>
    <property type="match status" value="1"/>
</dbReference>
<keyword evidence="2" id="KW-1185">Reference proteome</keyword>
<dbReference type="InterPro" id="IPR011256">
    <property type="entry name" value="Reg_factor_effector_dom_sf"/>
</dbReference>
<organism evidence="1 2">
    <name type="scientific">Sphingomonas qomolangmaensis</name>
    <dbReference type="NCBI Taxonomy" id="2918765"/>
    <lineage>
        <taxon>Bacteria</taxon>
        <taxon>Pseudomonadati</taxon>
        <taxon>Pseudomonadota</taxon>
        <taxon>Alphaproteobacteria</taxon>
        <taxon>Sphingomonadales</taxon>
        <taxon>Sphingomonadaceae</taxon>
        <taxon>Sphingomonas</taxon>
    </lineage>
</organism>
<dbReference type="Proteomes" id="UP001058533">
    <property type="component" value="Chromosome"/>
</dbReference>
<dbReference type="EMBL" id="CP101740">
    <property type="protein sequence ID" value="UUL81330.1"/>
    <property type="molecule type" value="Genomic_DNA"/>
</dbReference>
<gene>
    <name evidence="1" type="ORF">NMP03_08845</name>
</gene>
<evidence type="ECO:0000313" key="2">
    <source>
        <dbReference type="Proteomes" id="UP001058533"/>
    </source>
</evidence>
<dbReference type="Pfam" id="PF04832">
    <property type="entry name" value="SOUL"/>
    <property type="match status" value="1"/>
</dbReference>
<reference evidence="1" key="1">
    <citation type="submission" date="2022-07" db="EMBL/GenBank/DDBJ databases">
        <title>Sphingomonas sp. nov., a novel bacterium isolated from the north slope of the Mount Everest.</title>
        <authorList>
            <person name="Cui X."/>
            <person name="Liu Y."/>
        </authorList>
    </citation>
    <scope>NUCLEOTIDE SEQUENCE</scope>
    <source>
        <strain evidence="1">S5-59</strain>
    </source>
</reference>
<dbReference type="Gene3D" id="3.20.80.10">
    <property type="entry name" value="Regulatory factor, effector binding domain"/>
    <property type="match status" value="1"/>
</dbReference>
<evidence type="ECO:0000313" key="1">
    <source>
        <dbReference type="EMBL" id="UUL81330.1"/>
    </source>
</evidence>
<dbReference type="InterPro" id="IPR006917">
    <property type="entry name" value="SOUL_heme-bd"/>
</dbReference>
<sequence>MMEQRTKWIGGAAVAAAAIGGVALLRKRPETPEYTLVQRDGAIEVRDYPALLVATTVQSGLRETALKQGFRTLADYIFAKSRPGNKIAMTAPVLADNGDADGWRTRFVMPSRYDRDSLPTPANDVAIETLPSRRVAAIRFNGSPNDAALAARESELRVWIDENGHKGAGMVEHAFYDAPFVPGPLRHNEVLIPIDAG</sequence>
<name>A0ABY5L6G6_9SPHN</name>